<dbReference type="STRING" id="857265.WG78_20195"/>
<gene>
    <name evidence="14" type="primary">pfeA_3</name>
    <name evidence="14" type="ORF">WG78_20195</name>
</gene>
<accession>A0A0N0XIF6</accession>
<keyword evidence="9 10" id="KW-0998">Cell outer membrane</keyword>
<evidence type="ECO:0000256" key="3">
    <source>
        <dbReference type="ARBA" id="ARBA00022448"/>
    </source>
</evidence>
<keyword evidence="6 11" id="KW-0798">TonB box</keyword>
<feature type="domain" description="TonB-dependent receptor-like beta-barrel" evidence="12">
    <location>
        <begin position="170"/>
        <end position="613"/>
    </location>
</feature>
<evidence type="ECO:0000259" key="12">
    <source>
        <dbReference type="Pfam" id="PF00593"/>
    </source>
</evidence>
<sequence>MGPAVVTAPRETSPLTIVTDPKAPRQPVPASDGADYLKSIPGFSAIRNGGTNGDPVLRGMFGSRLNILTNGTSMLGACPARMDNPTSYITPESFDQLTVIKGPESVIWGPGASAGTVMFDRKTKRFAAPGVRFDGAAQVGEWGRNDINADLTTGAPEGYARIVGSHGHQGDYEDGAGNTVPSKWNKWSADASLGWTPDDDTRLELNAGTSNGDARYGGRSMDGVKFRRDSFNLKFERDAINDVVSKLEALAYYNYADHLMDNYSLRTPDPMSSMPTAMASEVDRRTVGGRVAVTLDLAPAWSLIGGLDGSRNAHRSRSAAGVDAYAALPWTKDADASDIGAFAQLTWKPAARQRVIGGVRVDRAETTDQRGDATAMAMMAMPNPTANQSRIDALPSGFMRYEQDLADGPITLFIGLGHAERFPDYWELFSPDAGAVGSSNAFSSVKPEKTTQLDLGVQYNSKALKAWTSLYAGYVQDYILFLYQSGGMMGSSSQALNVNARIAGGEAGVEYTLASGWKTDATLAYAWGENRSMGQALPQMPPLEARFGLGYETSNWTAGALWRVVAAQRRVAVGEGNVVGKDFGPSAGFGTLALNGGYDFSKQVRLTVGVDNVLNQRYTEHLNLAGDAGFGYSADTSINEPGRTFWAKLAVKY</sequence>
<dbReference type="CDD" id="cd01347">
    <property type="entry name" value="ligand_gated_channel"/>
    <property type="match status" value="1"/>
</dbReference>
<evidence type="ECO:0000256" key="9">
    <source>
        <dbReference type="ARBA" id="ARBA00023237"/>
    </source>
</evidence>
<keyword evidence="4 10" id="KW-1134">Transmembrane beta strand</keyword>
<keyword evidence="3 10" id="KW-0813">Transport</keyword>
<organism evidence="14 15">
    <name type="scientific">Amantichitinum ursilacus</name>
    <dbReference type="NCBI Taxonomy" id="857265"/>
    <lineage>
        <taxon>Bacteria</taxon>
        <taxon>Pseudomonadati</taxon>
        <taxon>Pseudomonadota</taxon>
        <taxon>Betaproteobacteria</taxon>
        <taxon>Neisseriales</taxon>
        <taxon>Chitinibacteraceae</taxon>
        <taxon>Amantichitinum</taxon>
    </lineage>
</organism>
<dbReference type="PATRIC" id="fig|857265.3.peg.4135"/>
<keyword evidence="8 14" id="KW-0675">Receptor</keyword>
<dbReference type="GO" id="GO:0044718">
    <property type="term" value="P:siderophore transmembrane transport"/>
    <property type="evidence" value="ECO:0007669"/>
    <property type="project" value="TreeGrafter"/>
</dbReference>
<comment type="similarity">
    <text evidence="2 10 11">Belongs to the TonB-dependent receptor family.</text>
</comment>
<evidence type="ECO:0000256" key="4">
    <source>
        <dbReference type="ARBA" id="ARBA00022452"/>
    </source>
</evidence>
<dbReference type="InterPro" id="IPR010100">
    <property type="entry name" value="TonB-dep_Cu_rcpt"/>
</dbReference>
<dbReference type="GO" id="GO:0015344">
    <property type="term" value="F:siderophore uptake transmembrane transporter activity"/>
    <property type="evidence" value="ECO:0007669"/>
    <property type="project" value="TreeGrafter"/>
</dbReference>
<dbReference type="AlphaFoldDB" id="A0A0N0XIF6"/>
<comment type="caution">
    <text evidence="14">The sequence shown here is derived from an EMBL/GenBank/DDBJ whole genome shotgun (WGS) entry which is preliminary data.</text>
</comment>
<reference evidence="14 15" key="1">
    <citation type="submission" date="2015-07" db="EMBL/GenBank/DDBJ databases">
        <title>Draft genome sequence of the Amantichitinum ursilacus IGB-41, a new chitin-degrading bacterium.</title>
        <authorList>
            <person name="Kirstahler P."/>
            <person name="Guenther M."/>
            <person name="Grumaz C."/>
            <person name="Rupp S."/>
            <person name="Zibek S."/>
            <person name="Sohn K."/>
        </authorList>
    </citation>
    <scope>NUCLEOTIDE SEQUENCE [LARGE SCALE GENOMIC DNA]</scope>
    <source>
        <strain evidence="14 15">IGB-41</strain>
    </source>
</reference>
<dbReference type="Proteomes" id="UP000037939">
    <property type="component" value="Unassembled WGS sequence"/>
</dbReference>
<evidence type="ECO:0000256" key="6">
    <source>
        <dbReference type="ARBA" id="ARBA00023077"/>
    </source>
</evidence>
<dbReference type="PROSITE" id="PS52016">
    <property type="entry name" value="TONB_DEPENDENT_REC_3"/>
    <property type="match status" value="1"/>
</dbReference>
<comment type="subcellular location">
    <subcellularLocation>
        <location evidence="1 10">Cell outer membrane</location>
        <topology evidence="1 10">Multi-pass membrane protein</topology>
    </subcellularLocation>
</comment>
<name>A0A0N0XIF6_9NEIS</name>
<evidence type="ECO:0000313" key="15">
    <source>
        <dbReference type="Proteomes" id="UP000037939"/>
    </source>
</evidence>
<evidence type="ECO:0000256" key="1">
    <source>
        <dbReference type="ARBA" id="ARBA00004571"/>
    </source>
</evidence>
<protein>
    <submittedName>
        <fullName evidence="14">Ferric enterobactin receptor</fullName>
    </submittedName>
</protein>
<dbReference type="Pfam" id="PF00593">
    <property type="entry name" value="TonB_dep_Rec_b-barrel"/>
    <property type="match status" value="1"/>
</dbReference>
<evidence type="ECO:0000256" key="10">
    <source>
        <dbReference type="PROSITE-ProRule" id="PRU01360"/>
    </source>
</evidence>
<dbReference type="Gene3D" id="2.170.130.10">
    <property type="entry name" value="TonB-dependent receptor, plug domain"/>
    <property type="match status" value="1"/>
</dbReference>
<evidence type="ECO:0000313" key="14">
    <source>
        <dbReference type="EMBL" id="KPC49680.1"/>
    </source>
</evidence>
<evidence type="ECO:0000256" key="7">
    <source>
        <dbReference type="ARBA" id="ARBA00023136"/>
    </source>
</evidence>
<evidence type="ECO:0000259" key="13">
    <source>
        <dbReference type="Pfam" id="PF07715"/>
    </source>
</evidence>
<dbReference type="PANTHER" id="PTHR30069">
    <property type="entry name" value="TONB-DEPENDENT OUTER MEMBRANE RECEPTOR"/>
    <property type="match status" value="1"/>
</dbReference>
<evidence type="ECO:0000256" key="11">
    <source>
        <dbReference type="RuleBase" id="RU003357"/>
    </source>
</evidence>
<evidence type="ECO:0000256" key="2">
    <source>
        <dbReference type="ARBA" id="ARBA00009810"/>
    </source>
</evidence>
<dbReference type="Gene3D" id="2.40.170.20">
    <property type="entry name" value="TonB-dependent receptor, beta-barrel domain"/>
    <property type="match status" value="1"/>
</dbReference>
<evidence type="ECO:0000256" key="8">
    <source>
        <dbReference type="ARBA" id="ARBA00023170"/>
    </source>
</evidence>
<dbReference type="InterPro" id="IPR012910">
    <property type="entry name" value="Plug_dom"/>
</dbReference>
<feature type="domain" description="TonB-dependent receptor plug" evidence="13">
    <location>
        <begin position="14"/>
        <end position="116"/>
    </location>
</feature>
<dbReference type="EMBL" id="LAQT01000036">
    <property type="protein sequence ID" value="KPC49680.1"/>
    <property type="molecule type" value="Genomic_DNA"/>
</dbReference>
<dbReference type="NCBIfam" id="TIGR01778">
    <property type="entry name" value="TonB-copper"/>
    <property type="match status" value="1"/>
</dbReference>
<dbReference type="InterPro" id="IPR000531">
    <property type="entry name" value="Beta-barrel_TonB"/>
</dbReference>
<keyword evidence="5 10" id="KW-0812">Transmembrane</keyword>
<keyword evidence="15" id="KW-1185">Reference proteome</keyword>
<dbReference type="InterPro" id="IPR036942">
    <property type="entry name" value="Beta-barrel_TonB_sf"/>
</dbReference>
<evidence type="ECO:0000256" key="5">
    <source>
        <dbReference type="ARBA" id="ARBA00022692"/>
    </source>
</evidence>
<dbReference type="InterPro" id="IPR037066">
    <property type="entry name" value="Plug_dom_sf"/>
</dbReference>
<dbReference type="Pfam" id="PF07715">
    <property type="entry name" value="Plug"/>
    <property type="match status" value="1"/>
</dbReference>
<dbReference type="GO" id="GO:0009279">
    <property type="term" value="C:cell outer membrane"/>
    <property type="evidence" value="ECO:0007669"/>
    <property type="project" value="UniProtKB-SubCell"/>
</dbReference>
<dbReference type="SUPFAM" id="SSF56935">
    <property type="entry name" value="Porins"/>
    <property type="match status" value="1"/>
</dbReference>
<proteinExistence type="inferred from homology"/>
<dbReference type="InterPro" id="IPR039426">
    <property type="entry name" value="TonB-dep_rcpt-like"/>
</dbReference>
<keyword evidence="7 10" id="KW-0472">Membrane</keyword>
<dbReference type="PANTHER" id="PTHR30069:SF49">
    <property type="entry name" value="OUTER MEMBRANE PROTEIN C"/>
    <property type="match status" value="1"/>
</dbReference>